<feature type="signal peptide" evidence="2">
    <location>
        <begin position="1"/>
        <end position="23"/>
    </location>
</feature>
<proteinExistence type="predicted"/>
<name>A0A1C3P8W2_9ACTN</name>
<feature type="region of interest" description="Disordered" evidence="1">
    <location>
        <begin position="42"/>
        <end position="76"/>
    </location>
</feature>
<evidence type="ECO:0000256" key="1">
    <source>
        <dbReference type="SAM" id="MobiDB-lite"/>
    </source>
</evidence>
<keyword evidence="2" id="KW-0732">Signal</keyword>
<dbReference type="PROSITE" id="PS51257">
    <property type="entry name" value="PROKAR_LIPOPROTEIN"/>
    <property type="match status" value="1"/>
</dbReference>
<dbReference type="Proteomes" id="UP000199013">
    <property type="component" value="Unassembled WGS sequence"/>
</dbReference>
<dbReference type="EMBL" id="FLUV01002034">
    <property type="protein sequence ID" value="SBW26273.1"/>
    <property type="molecule type" value="Genomic_DNA"/>
</dbReference>
<dbReference type="AlphaFoldDB" id="A0A1C3P8W2"/>
<evidence type="ECO:0000256" key="2">
    <source>
        <dbReference type="SAM" id="SignalP"/>
    </source>
</evidence>
<reference evidence="4" key="1">
    <citation type="submission" date="2016-02" db="EMBL/GenBank/DDBJ databases">
        <authorList>
            <person name="Wibberg D."/>
        </authorList>
    </citation>
    <scope>NUCLEOTIDE SEQUENCE [LARGE SCALE GENOMIC DNA]</scope>
</reference>
<protein>
    <recommendedName>
        <fullName evidence="5">Secreted protein</fullName>
    </recommendedName>
</protein>
<sequence length="209" mass="20960">MRTDSGPPRHAGCLLVAAVIAVAAGCGGGVATTGASAPPKAGTLGSAGQADGSASGDPLTTASAPQAAATPSAQRTADPIRTALATVQAYFTEINKASREGRVAEVSLTAMPGCQTCMLDIGVTRNFHDQGGHADVDPLDVGPVTMGPRGEKTITAQTTVAIRTVRLLDAAGNTVRTYPAQPARAATAMLVLGAAGWRIENFLYSTGSS</sequence>
<feature type="chain" id="PRO_5039625378" description="Secreted protein" evidence="2">
    <location>
        <begin position="24"/>
        <end position="209"/>
    </location>
</feature>
<organism evidence="3 4">
    <name type="scientific">Candidatus Protofrankia californiensis</name>
    <dbReference type="NCBI Taxonomy" id="1839754"/>
    <lineage>
        <taxon>Bacteria</taxon>
        <taxon>Bacillati</taxon>
        <taxon>Actinomycetota</taxon>
        <taxon>Actinomycetes</taxon>
        <taxon>Frankiales</taxon>
        <taxon>Frankiaceae</taxon>
        <taxon>Protofrankia</taxon>
    </lineage>
</organism>
<feature type="compositionally biased region" description="Low complexity" evidence="1">
    <location>
        <begin position="46"/>
        <end position="76"/>
    </location>
</feature>
<evidence type="ECO:0000313" key="4">
    <source>
        <dbReference type="Proteomes" id="UP000199013"/>
    </source>
</evidence>
<gene>
    <name evidence="3" type="ORF">FDG2_4840</name>
</gene>
<accession>A0A1C3P8W2</accession>
<keyword evidence="4" id="KW-1185">Reference proteome</keyword>
<evidence type="ECO:0008006" key="5">
    <source>
        <dbReference type="Google" id="ProtNLM"/>
    </source>
</evidence>
<evidence type="ECO:0000313" key="3">
    <source>
        <dbReference type="EMBL" id="SBW26273.1"/>
    </source>
</evidence>